<dbReference type="OrthoDB" id="6497048at2759"/>
<protein>
    <submittedName>
        <fullName evidence="1">Uncharacterized protein</fullName>
    </submittedName>
</protein>
<name>A0A4Y2C536_ARAVE</name>
<gene>
    <name evidence="1" type="ORF">AVEN_165712_1</name>
</gene>
<proteinExistence type="predicted"/>
<reference evidence="1 2" key="1">
    <citation type="journal article" date="2019" name="Sci. Rep.">
        <title>Orb-weaving spider Araneus ventricosus genome elucidates the spidroin gene catalogue.</title>
        <authorList>
            <person name="Kono N."/>
            <person name="Nakamura H."/>
            <person name="Ohtoshi R."/>
            <person name="Moran D.A.P."/>
            <person name="Shinohara A."/>
            <person name="Yoshida Y."/>
            <person name="Fujiwara M."/>
            <person name="Mori M."/>
            <person name="Tomita M."/>
            <person name="Arakawa K."/>
        </authorList>
    </citation>
    <scope>NUCLEOTIDE SEQUENCE [LARGE SCALE GENOMIC DNA]</scope>
</reference>
<sequence length="104" mass="12042">MLCVKLKLILVVDFKLQKSLFQYRKTPHSATHQSPVMMFSGRDIRTRLDLLRPNETPLENVTYSLVRQFDVASEIKQPNLIFQIQKGNGCSGQFYEKKDGLIIK</sequence>
<evidence type="ECO:0000313" key="1">
    <source>
        <dbReference type="EMBL" id="GBL98885.1"/>
    </source>
</evidence>
<keyword evidence="2" id="KW-1185">Reference proteome</keyword>
<dbReference type="Proteomes" id="UP000499080">
    <property type="component" value="Unassembled WGS sequence"/>
</dbReference>
<evidence type="ECO:0000313" key="2">
    <source>
        <dbReference type="Proteomes" id="UP000499080"/>
    </source>
</evidence>
<organism evidence="1 2">
    <name type="scientific">Araneus ventricosus</name>
    <name type="common">Orbweaver spider</name>
    <name type="synonym">Epeira ventricosa</name>
    <dbReference type="NCBI Taxonomy" id="182803"/>
    <lineage>
        <taxon>Eukaryota</taxon>
        <taxon>Metazoa</taxon>
        <taxon>Ecdysozoa</taxon>
        <taxon>Arthropoda</taxon>
        <taxon>Chelicerata</taxon>
        <taxon>Arachnida</taxon>
        <taxon>Araneae</taxon>
        <taxon>Araneomorphae</taxon>
        <taxon>Entelegynae</taxon>
        <taxon>Araneoidea</taxon>
        <taxon>Araneidae</taxon>
        <taxon>Araneus</taxon>
    </lineage>
</organism>
<accession>A0A4Y2C536</accession>
<dbReference type="EMBL" id="BGPR01000143">
    <property type="protein sequence ID" value="GBL98885.1"/>
    <property type="molecule type" value="Genomic_DNA"/>
</dbReference>
<comment type="caution">
    <text evidence="1">The sequence shown here is derived from an EMBL/GenBank/DDBJ whole genome shotgun (WGS) entry which is preliminary data.</text>
</comment>
<dbReference type="AlphaFoldDB" id="A0A4Y2C536"/>